<reference evidence="1" key="1">
    <citation type="journal article" date="2020" name="mSystems">
        <title>Genome- and Community-Level Interaction Insights into Carbon Utilization and Element Cycling Functions of Hydrothermarchaeota in Hydrothermal Sediment.</title>
        <authorList>
            <person name="Zhou Z."/>
            <person name="Liu Y."/>
            <person name="Xu W."/>
            <person name="Pan J."/>
            <person name="Luo Z.H."/>
            <person name="Li M."/>
        </authorList>
    </citation>
    <scope>NUCLEOTIDE SEQUENCE [LARGE SCALE GENOMIC DNA]</scope>
    <source>
        <strain evidence="1">HyVt-458</strain>
    </source>
</reference>
<sequence length="53" mass="5937">LQYRGRLDASRKEAAPEDARRDLFEAMKQVAETGKGPEDQIPSMGCSIKWLGE</sequence>
<organism evidence="1">
    <name type="scientific">Thiolapillus brandeum</name>
    <dbReference type="NCBI Taxonomy" id="1076588"/>
    <lineage>
        <taxon>Bacteria</taxon>
        <taxon>Pseudomonadati</taxon>
        <taxon>Pseudomonadota</taxon>
        <taxon>Gammaproteobacteria</taxon>
        <taxon>Chromatiales</taxon>
        <taxon>Sedimenticolaceae</taxon>
        <taxon>Thiolapillus</taxon>
    </lineage>
</organism>
<name>A0A831S0H5_9GAMM</name>
<proteinExistence type="predicted"/>
<dbReference type="EMBL" id="DRLF01000419">
    <property type="protein sequence ID" value="HEC07603.1"/>
    <property type="molecule type" value="Genomic_DNA"/>
</dbReference>
<evidence type="ECO:0000313" key="1">
    <source>
        <dbReference type="EMBL" id="HEC07603.1"/>
    </source>
</evidence>
<dbReference type="AlphaFoldDB" id="A0A831S0H5"/>
<protein>
    <submittedName>
        <fullName evidence="1">Thioredoxin family protein</fullName>
    </submittedName>
</protein>
<dbReference type="Proteomes" id="UP000886339">
    <property type="component" value="Unassembled WGS sequence"/>
</dbReference>
<accession>A0A831S0H5</accession>
<comment type="caution">
    <text evidence="1">The sequence shown here is derived from an EMBL/GenBank/DDBJ whole genome shotgun (WGS) entry which is preliminary data.</text>
</comment>
<dbReference type="Gene3D" id="3.40.30.10">
    <property type="entry name" value="Glutaredoxin"/>
    <property type="match status" value="1"/>
</dbReference>
<gene>
    <name evidence="1" type="ORF">ENJ12_12165</name>
</gene>
<feature type="non-terminal residue" evidence="1">
    <location>
        <position position="1"/>
    </location>
</feature>